<reference evidence="4" key="1">
    <citation type="submission" date="2019-08" db="EMBL/GenBank/DDBJ databases">
        <title>Seonamhaeicola sediminis sp. nov., isolated from marine sediment.</title>
        <authorList>
            <person name="Cao W.R."/>
        </authorList>
    </citation>
    <scope>NUCLEOTIDE SEQUENCE [LARGE SCALE GENOMIC DNA]</scope>
    <source>
        <strain evidence="4">Gy8</strain>
    </source>
</reference>
<accession>A0A5C7B1M7</accession>
<dbReference type="SUPFAM" id="SSF53756">
    <property type="entry name" value="UDP-Glycosyltransferase/glycogen phosphorylase"/>
    <property type="match status" value="1"/>
</dbReference>
<dbReference type="GO" id="GO:0016757">
    <property type="term" value="F:glycosyltransferase activity"/>
    <property type="evidence" value="ECO:0007669"/>
    <property type="project" value="InterPro"/>
</dbReference>
<dbReference type="NCBIfam" id="TIGR03999">
    <property type="entry name" value="thiol_BshA"/>
    <property type="match status" value="1"/>
</dbReference>
<evidence type="ECO:0000259" key="1">
    <source>
        <dbReference type="Pfam" id="PF00534"/>
    </source>
</evidence>
<dbReference type="AlphaFoldDB" id="A0A5C7B1M7"/>
<dbReference type="OrthoDB" id="9810929at2"/>
<dbReference type="InterPro" id="IPR028098">
    <property type="entry name" value="Glyco_trans_4-like_N"/>
</dbReference>
<evidence type="ECO:0000259" key="2">
    <source>
        <dbReference type="Pfam" id="PF13439"/>
    </source>
</evidence>
<keyword evidence="4" id="KW-1185">Reference proteome</keyword>
<dbReference type="PANTHER" id="PTHR45947:SF3">
    <property type="entry name" value="SULFOQUINOVOSYL TRANSFERASE SQD2"/>
    <property type="match status" value="1"/>
</dbReference>
<feature type="domain" description="Glycosyltransferase subfamily 4-like N-terminal" evidence="2">
    <location>
        <begin position="11"/>
        <end position="180"/>
    </location>
</feature>
<proteinExistence type="predicted"/>
<dbReference type="Gene3D" id="3.40.50.2000">
    <property type="entry name" value="Glycogen Phosphorylase B"/>
    <property type="match status" value="2"/>
</dbReference>
<name>A0A5C7B1M7_9FLAO</name>
<dbReference type="GO" id="GO:0071793">
    <property type="term" value="P:bacillithiol biosynthetic process"/>
    <property type="evidence" value="ECO:0007669"/>
    <property type="project" value="InterPro"/>
</dbReference>
<sequence length="379" mass="42625">MKIGIVCYPTFGGSGVVATELGLELSKRGHEIHFITYNQPVRLELISNNVHYHEVTVPEYPLFHYQPYELALSSKLVDMVKLHNIEILHVHYAIPHAYAAYMAKKMLKEEGIHVPIVTTLHGTDITLVGSHPFYKPAVTFSINKSDAVTAVSQSLKDDTLRLFDIKSTINVVPNFIDLEKYNNHSFTDCQRHIMANEDEKIITHISNLRPVKRAHDVISVFYNIQKQIPAKLMFIGEGPEKENIEKQCADLGILDRVIFFGRSNEIDKILCFSDLFLLPSLTESFGLAALEAMASGVPVISSNTGGIPEVNVHGYSGFLSDVGDIDDMTKNALHILSDDERLKTFKDNARKESLKFDLHKIVPQYEAIYQDTLSKCLVL</sequence>
<dbReference type="InterPro" id="IPR001296">
    <property type="entry name" value="Glyco_trans_1"/>
</dbReference>
<protein>
    <submittedName>
        <fullName evidence="3">N-acetyl-alpha-D-glucosaminyl L-malate synthase BshA</fullName>
    </submittedName>
</protein>
<dbReference type="InterPro" id="IPR050194">
    <property type="entry name" value="Glycosyltransferase_grp1"/>
</dbReference>
<feature type="domain" description="Glycosyl transferase family 1" evidence="1">
    <location>
        <begin position="195"/>
        <end position="351"/>
    </location>
</feature>
<dbReference type="Proteomes" id="UP000321790">
    <property type="component" value="Unassembled WGS sequence"/>
</dbReference>
<dbReference type="InterPro" id="IPR023881">
    <property type="entry name" value="Thiol_BshA"/>
</dbReference>
<gene>
    <name evidence="3" type="primary">bshA</name>
    <name evidence="3" type="ORF">FUA26_00920</name>
</gene>
<organism evidence="3 4">
    <name type="scientific">Seonamhaeicola algicola</name>
    <dbReference type="NCBI Taxonomy" id="1719036"/>
    <lineage>
        <taxon>Bacteria</taxon>
        <taxon>Pseudomonadati</taxon>
        <taxon>Bacteroidota</taxon>
        <taxon>Flavobacteriia</taxon>
        <taxon>Flavobacteriales</taxon>
        <taxon>Flavobacteriaceae</taxon>
    </lineage>
</organism>
<dbReference type="EMBL" id="VOSC01000005">
    <property type="protein sequence ID" value="TXE15100.1"/>
    <property type="molecule type" value="Genomic_DNA"/>
</dbReference>
<dbReference type="Pfam" id="PF00534">
    <property type="entry name" value="Glycos_transf_1"/>
    <property type="match status" value="1"/>
</dbReference>
<dbReference type="Pfam" id="PF13439">
    <property type="entry name" value="Glyco_transf_4"/>
    <property type="match status" value="1"/>
</dbReference>
<evidence type="ECO:0000313" key="3">
    <source>
        <dbReference type="EMBL" id="TXE15100.1"/>
    </source>
</evidence>
<dbReference type="RefSeq" id="WP_147130549.1">
    <property type="nucleotide sequence ID" value="NZ_VOSC01000005.1"/>
</dbReference>
<dbReference type="PANTHER" id="PTHR45947">
    <property type="entry name" value="SULFOQUINOVOSYL TRANSFERASE SQD2"/>
    <property type="match status" value="1"/>
</dbReference>
<evidence type="ECO:0000313" key="4">
    <source>
        <dbReference type="Proteomes" id="UP000321790"/>
    </source>
</evidence>
<comment type="caution">
    <text evidence="3">The sequence shown here is derived from an EMBL/GenBank/DDBJ whole genome shotgun (WGS) entry which is preliminary data.</text>
</comment>